<feature type="transmembrane region" description="Helical" evidence="6">
    <location>
        <begin position="250"/>
        <end position="271"/>
    </location>
</feature>
<comment type="caution">
    <text evidence="8">The sequence shown here is derived from an EMBL/GenBank/DDBJ whole genome shotgun (WGS) entry which is preliminary data.</text>
</comment>
<evidence type="ECO:0000313" key="8">
    <source>
        <dbReference type="EMBL" id="RCR65674.1"/>
    </source>
</evidence>
<name>A0A368JG56_9BACT</name>
<feature type="transmembrane region" description="Helical" evidence="6">
    <location>
        <begin position="311"/>
        <end position="331"/>
    </location>
</feature>
<evidence type="ECO:0000313" key="9">
    <source>
        <dbReference type="Proteomes" id="UP000253383"/>
    </source>
</evidence>
<evidence type="ECO:0000256" key="5">
    <source>
        <dbReference type="ARBA" id="ARBA00023136"/>
    </source>
</evidence>
<dbReference type="InterPro" id="IPR050495">
    <property type="entry name" value="ATG22/LtaA_families"/>
</dbReference>
<keyword evidence="3 6" id="KW-0812">Transmembrane</keyword>
<dbReference type="PANTHER" id="PTHR23519:SF1">
    <property type="entry name" value="AUTOPHAGY-RELATED PROTEIN 22"/>
    <property type="match status" value="1"/>
</dbReference>
<dbReference type="PROSITE" id="PS50850">
    <property type="entry name" value="MFS"/>
    <property type="match status" value="1"/>
</dbReference>
<keyword evidence="2" id="KW-0813">Transport</keyword>
<keyword evidence="4 6" id="KW-1133">Transmembrane helix</keyword>
<evidence type="ECO:0000256" key="6">
    <source>
        <dbReference type="SAM" id="Phobius"/>
    </source>
</evidence>
<feature type="transmembrane region" description="Helical" evidence="6">
    <location>
        <begin position="376"/>
        <end position="394"/>
    </location>
</feature>
<keyword evidence="5 6" id="KW-0472">Membrane</keyword>
<gene>
    <name evidence="8" type="ORF">DUE52_30875</name>
</gene>
<comment type="subcellular location">
    <subcellularLocation>
        <location evidence="1">Endomembrane system</location>
        <topology evidence="1">Multi-pass membrane protein</topology>
    </subcellularLocation>
</comment>
<dbReference type="AlphaFoldDB" id="A0A368JG56"/>
<reference evidence="8 9" key="1">
    <citation type="submission" date="2018-07" db="EMBL/GenBank/DDBJ databases">
        <title>Genome analysis of Larkinella rosea.</title>
        <authorList>
            <person name="Zhou Z."/>
            <person name="Wang G."/>
        </authorList>
    </citation>
    <scope>NUCLEOTIDE SEQUENCE [LARGE SCALE GENOMIC DNA]</scope>
    <source>
        <strain evidence="9">zzj9</strain>
    </source>
</reference>
<feature type="transmembrane region" description="Helical" evidence="6">
    <location>
        <begin position="59"/>
        <end position="79"/>
    </location>
</feature>
<dbReference type="Pfam" id="PF11700">
    <property type="entry name" value="ATG22"/>
    <property type="match status" value="1"/>
</dbReference>
<evidence type="ECO:0000259" key="7">
    <source>
        <dbReference type="PROSITE" id="PS50850"/>
    </source>
</evidence>
<feature type="transmembrane region" description="Helical" evidence="6">
    <location>
        <begin position="283"/>
        <end position="304"/>
    </location>
</feature>
<dbReference type="PANTHER" id="PTHR23519">
    <property type="entry name" value="AUTOPHAGY-RELATED PROTEIN 22"/>
    <property type="match status" value="1"/>
</dbReference>
<dbReference type="InterPro" id="IPR020846">
    <property type="entry name" value="MFS_dom"/>
</dbReference>
<feature type="transmembrane region" description="Helical" evidence="6">
    <location>
        <begin position="91"/>
        <end position="110"/>
    </location>
</feature>
<dbReference type="GO" id="GO:0012505">
    <property type="term" value="C:endomembrane system"/>
    <property type="evidence" value="ECO:0007669"/>
    <property type="project" value="UniProtKB-SubCell"/>
</dbReference>
<feature type="transmembrane region" description="Helical" evidence="6">
    <location>
        <begin position="406"/>
        <end position="423"/>
    </location>
</feature>
<feature type="transmembrane region" description="Helical" evidence="6">
    <location>
        <begin position="156"/>
        <end position="179"/>
    </location>
</feature>
<organism evidence="8 9">
    <name type="scientific">Larkinella punicea</name>
    <dbReference type="NCBI Taxonomy" id="2315727"/>
    <lineage>
        <taxon>Bacteria</taxon>
        <taxon>Pseudomonadati</taxon>
        <taxon>Bacteroidota</taxon>
        <taxon>Cytophagia</taxon>
        <taxon>Cytophagales</taxon>
        <taxon>Spirosomataceae</taxon>
        <taxon>Larkinella</taxon>
    </lineage>
</organism>
<dbReference type="Gene3D" id="1.20.1250.20">
    <property type="entry name" value="MFS general substrate transporter like domains"/>
    <property type="match status" value="1"/>
</dbReference>
<dbReference type="EMBL" id="QOWE01000038">
    <property type="protein sequence ID" value="RCR65674.1"/>
    <property type="molecule type" value="Genomic_DNA"/>
</dbReference>
<dbReference type="SUPFAM" id="SSF103473">
    <property type="entry name" value="MFS general substrate transporter"/>
    <property type="match status" value="1"/>
</dbReference>
<accession>A0A368JG56</accession>
<feature type="transmembrane region" description="Helical" evidence="6">
    <location>
        <begin position="191"/>
        <end position="211"/>
    </location>
</feature>
<feature type="transmembrane region" description="Helical" evidence="6">
    <location>
        <begin position="20"/>
        <end position="39"/>
    </location>
</feature>
<feature type="transmembrane region" description="Helical" evidence="6">
    <location>
        <begin position="337"/>
        <end position="355"/>
    </location>
</feature>
<feature type="domain" description="Major facilitator superfamily (MFS) profile" evidence="7">
    <location>
        <begin position="21"/>
        <end position="428"/>
    </location>
</feature>
<keyword evidence="9" id="KW-1185">Reference proteome</keyword>
<evidence type="ECO:0000256" key="2">
    <source>
        <dbReference type="ARBA" id="ARBA00022448"/>
    </source>
</evidence>
<dbReference type="GO" id="GO:0022857">
    <property type="term" value="F:transmembrane transporter activity"/>
    <property type="evidence" value="ECO:0007669"/>
    <property type="project" value="InterPro"/>
</dbReference>
<dbReference type="OrthoDB" id="9768783at2"/>
<dbReference type="InterPro" id="IPR036259">
    <property type="entry name" value="MFS_trans_sf"/>
</dbReference>
<dbReference type="Proteomes" id="UP000253383">
    <property type="component" value="Unassembled WGS sequence"/>
</dbReference>
<feature type="transmembrane region" description="Helical" evidence="6">
    <location>
        <begin position="116"/>
        <end position="135"/>
    </location>
</feature>
<proteinExistence type="predicted"/>
<protein>
    <submittedName>
        <fullName evidence="8">MFS transporter</fullName>
    </submittedName>
</protein>
<dbReference type="InterPro" id="IPR024671">
    <property type="entry name" value="Atg22-like"/>
</dbReference>
<evidence type="ECO:0000256" key="3">
    <source>
        <dbReference type="ARBA" id="ARBA00022692"/>
    </source>
</evidence>
<evidence type="ECO:0000256" key="1">
    <source>
        <dbReference type="ARBA" id="ARBA00004127"/>
    </source>
</evidence>
<dbReference type="RefSeq" id="WP_114410003.1">
    <property type="nucleotide sequence ID" value="NZ_QOWE01000038.1"/>
</dbReference>
<sequence length="439" mass="49042">MKNNPRIVNAWCLYDWANSVHSLVIVSSIFPVYFSATALNEAGGNVIDFLGFPVKNSVLFSYSVSASFLLIALLSPFSSALADYSGQKKSFMKFFCILGSISCALLYFFTQETTTFAVFCFILSLVGWGGSIVFYNSYLPEIVTEDQIDRVSARGFTMGYIGSVLLMVFNLTMILFPQWYGGLSSAMASRISFLTVGVWWFGFAMLSFRYLPNAERRIRTETSGNWIFNGFRELKKVYAQVQTQTLLKRFLLAFFIYNMAVQTVMYIATIFGSDELKLPAQSLIITILLIQLIAIPGAILFARLSGRFGNIYALMMAVTVWIGICVGAYYVMSENQFYALAVVVGLVMGGIQALSRATYSKLIPDGTQDTASYFSFYDVTDKLSIVIGTLMYGLIEQLTGSMRNSVLALLVLFVAGLLLLWRIPSQKVYRVRLETEEIS</sequence>
<evidence type="ECO:0000256" key="4">
    <source>
        <dbReference type="ARBA" id="ARBA00022989"/>
    </source>
</evidence>